<gene>
    <name evidence="4" type="ORF">OESDEN_20908</name>
</gene>
<feature type="region of interest" description="Disordered" evidence="3">
    <location>
        <begin position="1"/>
        <end position="20"/>
    </location>
</feature>
<accession>A0A0B1S882</accession>
<keyword evidence="5" id="KW-1185">Reference proteome</keyword>
<feature type="region of interest" description="Disordered" evidence="3">
    <location>
        <begin position="27"/>
        <end position="74"/>
    </location>
</feature>
<evidence type="ECO:0000256" key="1">
    <source>
        <dbReference type="ARBA" id="ARBA00022574"/>
    </source>
</evidence>
<feature type="compositionally biased region" description="Basic residues" evidence="3">
    <location>
        <begin position="1"/>
        <end position="11"/>
    </location>
</feature>
<organism evidence="4 5">
    <name type="scientific">Oesophagostomum dentatum</name>
    <name type="common">Nodular worm</name>
    <dbReference type="NCBI Taxonomy" id="61180"/>
    <lineage>
        <taxon>Eukaryota</taxon>
        <taxon>Metazoa</taxon>
        <taxon>Ecdysozoa</taxon>
        <taxon>Nematoda</taxon>
        <taxon>Chromadorea</taxon>
        <taxon>Rhabditida</taxon>
        <taxon>Rhabditina</taxon>
        <taxon>Rhabditomorpha</taxon>
        <taxon>Strongyloidea</taxon>
        <taxon>Strongylidae</taxon>
        <taxon>Oesophagostomum</taxon>
    </lineage>
</organism>
<dbReference type="OrthoDB" id="128867at2759"/>
<dbReference type="Proteomes" id="UP000053660">
    <property type="component" value="Unassembled WGS sequence"/>
</dbReference>
<dbReference type="GO" id="GO:0080008">
    <property type="term" value="C:Cul4-RING E3 ubiquitin ligase complex"/>
    <property type="evidence" value="ECO:0007669"/>
    <property type="project" value="TreeGrafter"/>
</dbReference>
<dbReference type="PANTHER" id="PTHR44472">
    <property type="entry name" value="DDB1- AND CUL4-ASSOCIATED FACTOR 4-RELATED"/>
    <property type="match status" value="1"/>
</dbReference>
<evidence type="ECO:0000256" key="2">
    <source>
        <dbReference type="ARBA" id="ARBA00022737"/>
    </source>
</evidence>
<dbReference type="SUPFAM" id="SSF50978">
    <property type="entry name" value="WD40 repeat-like"/>
    <property type="match status" value="1"/>
</dbReference>
<name>A0A0B1S882_OESDE</name>
<keyword evidence="1" id="KW-0853">WD repeat</keyword>
<reference evidence="4 5" key="1">
    <citation type="submission" date="2014-03" db="EMBL/GenBank/DDBJ databases">
        <title>Draft genome of the hookworm Oesophagostomum dentatum.</title>
        <authorList>
            <person name="Mitreva M."/>
        </authorList>
    </citation>
    <scope>NUCLEOTIDE SEQUENCE [LARGE SCALE GENOMIC DNA]</scope>
    <source>
        <strain evidence="4 5">OD-Hann</strain>
    </source>
</reference>
<evidence type="ECO:0000313" key="5">
    <source>
        <dbReference type="Proteomes" id="UP000053660"/>
    </source>
</evidence>
<dbReference type="PANTHER" id="PTHR44472:SF1">
    <property type="entry name" value="DDB1 AND CUL4 ASSOCIATED FACTOR 4"/>
    <property type="match status" value="1"/>
</dbReference>
<dbReference type="EMBL" id="KN604959">
    <property type="protein sequence ID" value="KHJ79445.1"/>
    <property type="molecule type" value="Genomic_DNA"/>
</dbReference>
<dbReference type="InterPro" id="IPR052254">
    <property type="entry name" value="CUL4-DDB1_E3_ligase_receptor"/>
</dbReference>
<sequence length="495" mass="56437">MISGNRNRRWTYRREQPHQANAVAVPNQNNQSQGFRRQNWSNNVREKGHQGRHRRRHRKFSTCQPPVEDMDTTEDVPQFPGFVFDPTTRKHFRIAADHSGVCAFTITNYTRKDISRRRRETERCYQLAQKRSFYFKRMTIPVVAAVQDLSLGARNFNRTVRRIYENRLLHVGSDPNAIQETYLGTSSEHVKGCQFLDIVGSGDDAQILGCWAIGDGSRNSRTASKMACLRACFNEEVARKAAIDMDKLTGHDMSTPLNTLGLEFILDGEPIDVPEPILVDMTVAPVDSDVTCVLYVTAESRVTEHGIVSMCNVVLQPMSALCTDDDDFEVRNSPIYNIRWSVESSAIYSCAWNSNKTRIALGMEDTAKIMDVITEKSFVISSRRRNVISQHFTSDGDLIYMGLRDSDVILSDLRMKSHHVTGSLKGSRSAGWIRQLRTAYPQCVLIENFRGEVCNLKLYDLRRSDRELMSFNGHRNTHFRLPCTVDCQEKFVFAG</sequence>
<dbReference type="InterPro" id="IPR015943">
    <property type="entry name" value="WD40/YVTN_repeat-like_dom_sf"/>
</dbReference>
<protein>
    <submittedName>
        <fullName evidence="4">Uncharacterized protein</fullName>
    </submittedName>
</protein>
<keyword evidence="2" id="KW-0677">Repeat</keyword>
<feature type="compositionally biased region" description="Polar residues" evidence="3">
    <location>
        <begin position="34"/>
        <end position="43"/>
    </location>
</feature>
<evidence type="ECO:0000313" key="4">
    <source>
        <dbReference type="EMBL" id="KHJ79445.1"/>
    </source>
</evidence>
<dbReference type="InterPro" id="IPR036322">
    <property type="entry name" value="WD40_repeat_dom_sf"/>
</dbReference>
<evidence type="ECO:0000256" key="3">
    <source>
        <dbReference type="SAM" id="MobiDB-lite"/>
    </source>
</evidence>
<dbReference type="AlphaFoldDB" id="A0A0B1S882"/>
<dbReference type="Gene3D" id="2.130.10.10">
    <property type="entry name" value="YVTN repeat-like/Quinoprotein amine dehydrogenase"/>
    <property type="match status" value="1"/>
</dbReference>
<proteinExistence type="predicted"/>
<feature type="compositionally biased region" description="Basic residues" evidence="3">
    <location>
        <begin position="50"/>
        <end position="60"/>
    </location>
</feature>